<comment type="caution">
    <text evidence="10">The sequence shown here is derived from an EMBL/GenBank/DDBJ whole genome shotgun (WGS) entry which is preliminary data.</text>
</comment>
<dbReference type="GO" id="GO:0009011">
    <property type="term" value="F:alpha-1,4-glucan glucosyltransferase (ADP-glucose donor) activity"/>
    <property type="evidence" value="ECO:0007669"/>
    <property type="project" value="UniProtKB-EC"/>
</dbReference>
<comment type="pathway">
    <text evidence="7">Glycan biosynthesis; glycogen biosynthesis.</text>
</comment>
<evidence type="ECO:0000313" key="11">
    <source>
        <dbReference type="Proteomes" id="UP000621540"/>
    </source>
</evidence>
<dbReference type="SUPFAM" id="SSF53756">
    <property type="entry name" value="UDP-Glycosyltransferase/glycogen phosphorylase"/>
    <property type="match status" value="1"/>
</dbReference>
<evidence type="ECO:0000256" key="6">
    <source>
        <dbReference type="ARBA" id="ARBA00023056"/>
    </source>
</evidence>
<evidence type="ECO:0000313" key="10">
    <source>
        <dbReference type="EMBL" id="MBC5753342.1"/>
    </source>
</evidence>
<dbReference type="PANTHER" id="PTHR45825">
    <property type="entry name" value="GRANULE-BOUND STARCH SYNTHASE 1, CHLOROPLASTIC/AMYLOPLASTIC"/>
    <property type="match status" value="1"/>
</dbReference>
<dbReference type="RefSeq" id="WP_186981797.1">
    <property type="nucleotide sequence ID" value="NZ_JACOQH010000002.1"/>
</dbReference>
<dbReference type="Gene3D" id="3.40.50.2000">
    <property type="entry name" value="Glycogen Phosphorylase B"/>
    <property type="match status" value="2"/>
</dbReference>
<dbReference type="Proteomes" id="UP000621540">
    <property type="component" value="Unassembled WGS sequence"/>
</dbReference>
<evidence type="ECO:0000256" key="2">
    <source>
        <dbReference type="ARBA" id="ARBA00002764"/>
    </source>
</evidence>
<dbReference type="PANTHER" id="PTHR45825:SF11">
    <property type="entry name" value="ALPHA AMYLASE DOMAIN-CONTAINING PROTEIN"/>
    <property type="match status" value="1"/>
</dbReference>
<accession>A0ABR7I8T9</accession>
<evidence type="ECO:0000256" key="3">
    <source>
        <dbReference type="ARBA" id="ARBA00010281"/>
    </source>
</evidence>
<dbReference type="InterPro" id="IPR013534">
    <property type="entry name" value="Starch_synth_cat_dom"/>
</dbReference>
<sequence length="485" mass="55498">MTKILFAASEAVPFIKTGGLADVVGSLPKYLDKDNYDVRVIVPRYTCMDDNLKKILRFHSHFYVSLGWRRQYAGILTVQYENVIYYFVDNEYYFSGDRPYNNIYEDVEKFAFFSRAVLDALPVINFCPDIIHCHDWQTGLIPVYLKNLYDDQLFYKNIKTIFSIHNMKFQGRWKLNAAVDTTGLPEELFRPGIGGLEAYGEVNYLKGGILFSDIVTTVSPTYANEIQTPAGGEGLDGLMRMRSGSLYGILNGIDYELYDPATDPHMAKHFGTLDFVPGKKANKAALQEMLHLPKREDVFLISMVSRLTNQKGFDLVAYDLEEILGKDPVQIVVLGTGEEKYEKMLRYFANRYPDKLVVSTDYAEALAHKIYASSDAFLMPSLFEPCGLSQLMSMRYGTVPMVRETGGLKDTVEAYNEYENTGNGFSFCNFNAQEMADMIHYAMHVYFDDRTHWNEMAVRCMEMDYSWANSAKEYGKIYEQLSGMR</sequence>
<dbReference type="Pfam" id="PF08323">
    <property type="entry name" value="Glyco_transf_5"/>
    <property type="match status" value="1"/>
</dbReference>
<keyword evidence="6 7" id="KW-0320">Glycogen biosynthesis</keyword>
<keyword evidence="11" id="KW-1185">Reference proteome</keyword>
<organism evidence="10 11">
    <name type="scientific">Roseburia yibonii</name>
    <dbReference type="NCBI Taxonomy" id="2763063"/>
    <lineage>
        <taxon>Bacteria</taxon>
        <taxon>Bacillati</taxon>
        <taxon>Bacillota</taxon>
        <taxon>Clostridia</taxon>
        <taxon>Lachnospirales</taxon>
        <taxon>Lachnospiraceae</taxon>
        <taxon>Roseburia</taxon>
    </lineage>
</organism>
<evidence type="ECO:0000256" key="4">
    <source>
        <dbReference type="ARBA" id="ARBA00022676"/>
    </source>
</evidence>
<keyword evidence="5 7" id="KW-0808">Transferase</keyword>
<comment type="similarity">
    <text evidence="3 7">Belongs to the glycosyltransferase 1 family. Bacterial/plant glycogen synthase subfamily.</text>
</comment>
<name>A0ABR7I8T9_9FIRM</name>
<evidence type="ECO:0000256" key="5">
    <source>
        <dbReference type="ARBA" id="ARBA00022679"/>
    </source>
</evidence>
<evidence type="ECO:0000256" key="1">
    <source>
        <dbReference type="ARBA" id="ARBA00001478"/>
    </source>
</evidence>
<dbReference type="HAMAP" id="MF_00484">
    <property type="entry name" value="Glycogen_synth"/>
    <property type="match status" value="1"/>
</dbReference>
<protein>
    <recommendedName>
        <fullName evidence="7">Glycogen synthase</fullName>
        <ecNumber evidence="7">2.4.1.21</ecNumber>
    </recommendedName>
    <alternativeName>
        <fullName evidence="7">Starch [bacterial glycogen] synthase</fullName>
    </alternativeName>
</protein>
<feature type="domain" description="Starch synthase catalytic" evidence="9">
    <location>
        <begin position="3"/>
        <end position="240"/>
    </location>
</feature>
<dbReference type="NCBIfam" id="TIGR02095">
    <property type="entry name" value="glgA"/>
    <property type="match status" value="1"/>
</dbReference>
<proteinExistence type="inferred from homology"/>
<dbReference type="InterPro" id="IPR001296">
    <property type="entry name" value="Glyco_trans_1"/>
</dbReference>
<dbReference type="EC" id="2.4.1.21" evidence="7"/>
<reference evidence="10 11" key="1">
    <citation type="submission" date="2020-08" db="EMBL/GenBank/DDBJ databases">
        <title>Genome public.</title>
        <authorList>
            <person name="Liu C."/>
            <person name="Sun Q."/>
        </authorList>
    </citation>
    <scope>NUCLEOTIDE SEQUENCE [LARGE SCALE GENOMIC DNA]</scope>
    <source>
        <strain evidence="10 11">BX0805</strain>
    </source>
</reference>
<dbReference type="EMBL" id="JACOQH010000002">
    <property type="protein sequence ID" value="MBC5753342.1"/>
    <property type="molecule type" value="Genomic_DNA"/>
</dbReference>
<feature type="binding site" evidence="7">
    <location>
        <position position="16"/>
    </location>
    <ligand>
        <name>ADP-alpha-D-glucose</name>
        <dbReference type="ChEBI" id="CHEBI:57498"/>
    </ligand>
</feature>
<evidence type="ECO:0000259" key="9">
    <source>
        <dbReference type="Pfam" id="PF08323"/>
    </source>
</evidence>
<evidence type="ECO:0000259" key="8">
    <source>
        <dbReference type="Pfam" id="PF00534"/>
    </source>
</evidence>
<feature type="domain" description="Glycosyl transferase family 1" evidence="8">
    <location>
        <begin position="293"/>
        <end position="455"/>
    </location>
</feature>
<dbReference type="Pfam" id="PF00534">
    <property type="entry name" value="Glycos_transf_1"/>
    <property type="match status" value="1"/>
</dbReference>
<dbReference type="CDD" id="cd03791">
    <property type="entry name" value="GT5_Glycogen_synthase_DULL1-like"/>
    <property type="match status" value="1"/>
</dbReference>
<dbReference type="NCBIfam" id="NF001898">
    <property type="entry name" value="PRK00654.1-1"/>
    <property type="match status" value="1"/>
</dbReference>
<evidence type="ECO:0000256" key="7">
    <source>
        <dbReference type="HAMAP-Rule" id="MF_00484"/>
    </source>
</evidence>
<keyword evidence="4 7" id="KW-0328">Glycosyltransferase</keyword>
<gene>
    <name evidence="7 10" type="primary">glgA</name>
    <name evidence="10" type="ORF">H8Z76_04730</name>
</gene>
<comment type="function">
    <text evidence="2 7">Synthesizes alpha-1,4-glucan chains using ADP-glucose.</text>
</comment>
<dbReference type="InterPro" id="IPR011835">
    <property type="entry name" value="GS/SS"/>
</dbReference>
<comment type="catalytic activity">
    <reaction evidence="1 7">
        <text>[(1-&gt;4)-alpha-D-glucosyl](n) + ADP-alpha-D-glucose = [(1-&gt;4)-alpha-D-glucosyl](n+1) + ADP + H(+)</text>
        <dbReference type="Rhea" id="RHEA:18189"/>
        <dbReference type="Rhea" id="RHEA-COMP:9584"/>
        <dbReference type="Rhea" id="RHEA-COMP:9587"/>
        <dbReference type="ChEBI" id="CHEBI:15378"/>
        <dbReference type="ChEBI" id="CHEBI:15444"/>
        <dbReference type="ChEBI" id="CHEBI:57498"/>
        <dbReference type="ChEBI" id="CHEBI:456216"/>
        <dbReference type="EC" id="2.4.1.21"/>
    </reaction>
</comment>